<protein>
    <submittedName>
        <fullName evidence="2">Uncharacterized protein</fullName>
    </submittedName>
</protein>
<reference evidence="2" key="1">
    <citation type="submission" date="2006-10" db="EMBL/GenBank/DDBJ databases">
        <authorList>
            <person name="Amadeo P."/>
            <person name="Zhao Q."/>
            <person name="Wortman J."/>
            <person name="Fraser-Liggett C."/>
            <person name="Carlton J."/>
        </authorList>
    </citation>
    <scope>NUCLEOTIDE SEQUENCE</scope>
    <source>
        <strain evidence="2">G3</strain>
    </source>
</reference>
<reference evidence="2" key="2">
    <citation type="journal article" date="2007" name="Science">
        <title>Draft genome sequence of the sexually transmitted pathogen Trichomonas vaginalis.</title>
        <authorList>
            <person name="Carlton J.M."/>
            <person name="Hirt R.P."/>
            <person name="Silva J.C."/>
            <person name="Delcher A.L."/>
            <person name="Schatz M."/>
            <person name="Zhao Q."/>
            <person name="Wortman J.R."/>
            <person name="Bidwell S.L."/>
            <person name="Alsmark U.C.M."/>
            <person name="Besteiro S."/>
            <person name="Sicheritz-Ponten T."/>
            <person name="Noel C.J."/>
            <person name="Dacks J.B."/>
            <person name="Foster P.G."/>
            <person name="Simillion C."/>
            <person name="Van de Peer Y."/>
            <person name="Miranda-Saavedra D."/>
            <person name="Barton G.J."/>
            <person name="Westrop G.D."/>
            <person name="Mueller S."/>
            <person name="Dessi D."/>
            <person name="Fiori P.L."/>
            <person name="Ren Q."/>
            <person name="Paulsen I."/>
            <person name="Zhang H."/>
            <person name="Bastida-Corcuera F.D."/>
            <person name="Simoes-Barbosa A."/>
            <person name="Brown M.T."/>
            <person name="Hayes R.D."/>
            <person name="Mukherjee M."/>
            <person name="Okumura C.Y."/>
            <person name="Schneider R."/>
            <person name="Smith A.J."/>
            <person name="Vanacova S."/>
            <person name="Villalvazo M."/>
            <person name="Haas B.J."/>
            <person name="Pertea M."/>
            <person name="Feldblyum T.V."/>
            <person name="Utterback T.R."/>
            <person name="Shu C.L."/>
            <person name="Osoegawa K."/>
            <person name="de Jong P.J."/>
            <person name="Hrdy I."/>
            <person name="Horvathova L."/>
            <person name="Zubacova Z."/>
            <person name="Dolezal P."/>
            <person name="Malik S.B."/>
            <person name="Logsdon J.M. Jr."/>
            <person name="Henze K."/>
            <person name="Gupta A."/>
            <person name="Wang C.C."/>
            <person name="Dunne R.L."/>
            <person name="Upcroft J.A."/>
            <person name="Upcroft P."/>
            <person name="White O."/>
            <person name="Salzberg S.L."/>
            <person name="Tang P."/>
            <person name="Chiu C.-H."/>
            <person name="Lee Y.-S."/>
            <person name="Embley T.M."/>
            <person name="Coombs G.H."/>
            <person name="Mottram J.C."/>
            <person name="Tachezy J."/>
            <person name="Fraser-Liggett C.M."/>
            <person name="Johnson P.J."/>
        </authorList>
    </citation>
    <scope>NUCLEOTIDE SEQUENCE [LARGE SCALE GENOMIC DNA]</scope>
    <source>
        <strain evidence="2">G3</strain>
    </source>
</reference>
<evidence type="ECO:0000256" key="1">
    <source>
        <dbReference type="SAM" id="Coils"/>
    </source>
</evidence>
<evidence type="ECO:0000313" key="3">
    <source>
        <dbReference type="Proteomes" id="UP000001542"/>
    </source>
</evidence>
<dbReference type="PANTHER" id="PTHR47357:SF1">
    <property type="entry name" value="SPINDLE POLE BODY COMPONENT 110"/>
    <property type="match status" value="1"/>
</dbReference>
<accession>A2D8W9</accession>
<dbReference type="VEuPathDB" id="TrichDB:TVAGG3_0528570"/>
<keyword evidence="3" id="KW-1185">Reference proteome</keyword>
<dbReference type="RefSeq" id="XP_001583981.1">
    <property type="nucleotide sequence ID" value="XM_001583931.1"/>
</dbReference>
<dbReference type="InParanoid" id="A2D8W9"/>
<dbReference type="Proteomes" id="UP000001542">
    <property type="component" value="Unassembled WGS sequence"/>
</dbReference>
<feature type="coiled-coil region" evidence="1">
    <location>
        <begin position="633"/>
        <end position="776"/>
    </location>
</feature>
<keyword evidence="1" id="KW-0175">Coiled coil</keyword>
<dbReference type="PANTHER" id="PTHR47357">
    <property type="entry name" value="COP1-INTERACTIVE PROTEIN 1"/>
    <property type="match status" value="1"/>
</dbReference>
<dbReference type="EMBL" id="DS113180">
    <property type="protein sequence ID" value="EAY22995.1"/>
    <property type="molecule type" value="Genomic_DNA"/>
</dbReference>
<sequence>MCDLHYTCESLFSNKDSPQQYDNILLQFFNATNLDGITVSSFVNDPDFPTLVQCILFPIMRYAIPSPSEGKPQKIVFECIHFLTQLSYTNPYILNIIAANVPFDSIIKTFFESISGTNDVENGGGSILIPVLKLLSILSTSRDIKLENADSISLLFDTMSLLYSIPEVSHLSVSITAGFIRNSPTAMAYIKHTADLLTLKNQIGDQLTSDDPAIVVSALCLLTLLFPTQVTPKTAFNVAVSSFSGQTSPLVPFLAATIILDLSEQVDITTQDIAYLLKAAMNGGMTAFIIYNLLTDLGSFHEIIIKTIHETNCFFTLIDTMLDAKDGYVTISGSHFLSFYFQHKEDYVYSSDVVEPFNKAIKIALTSPKYKTIEQREAAISLMRIMIQAPESVTYVLSSIQSHEEDLFIDFQRQCELNNSYISLQYFLLIYECSDFLPHFRPKLIDFLAETPFTALLVHVLSDARNRIALTDALRAHYIIASGLQEDIPSQNSPFFEGVVSSLLLLNTKRYNERTTAKARLAEIISNYHQQIIALEAIRDSTETQLQEFQAEHDESNAALKQELQEKKSVHEENIRLSSSIKRMIVQLKKTKEEFAVADEENVMLQARVKNLEDMAVGAKEVSSNFRERLLAYTAAESKLRKLRKENEELIDELKKQNREFDKGKKKTDSYKRRYDTLKQEILGHKTKANELQGNLDTLKDECEKLTEKCEEYQRKVKAHQEMDDKKDTTENRMIEELKGEIEQAKRDQELSQRKIDDKLSVVNQVQERITTLEQQIGYFNMLIRLIHKSTAGPDALPKEAVKYMKKQK</sequence>
<organism evidence="2 3">
    <name type="scientific">Trichomonas vaginalis (strain ATCC PRA-98 / G3)</name>
    <dbReference type="NCBI Taxonomy" id="412133"/>
    <lineage>
        <taxon>Eukaryota</taxon>
        <taxon>Metamonada</taxon>
        <taxon>Parabasalia</taxon>
        <taxon>Trichomonadida</taxon>
        <taxon>Trichomonadidae</taxon>
        <taxon>Trichomonas</taxon>
    </lineage>
</organism>
<dbReference type="OrthoDB" id="10533558at2759"/>
<gene>
    <name evidence="2" type="ORF">TVAG_182310</name>
</gene>
<dbReference type="AlphaFoldDB" id="A2D8W9"/>
<evidence type="ECO:0000313" key="2">
    <source>
        <dbReference type="EMBL" id="EAY22995.1"/>
    </source>
</evidence>
<dbReference type="VEuPathDB" id="TrichDB:TVAG_182310"/>
<dbReference type="KEGG" id="tva:5468549"/>
<name>A2D8W9_TRIV3</name>
<proteinExistence type="predicted"/>
<feature type="coiled-coil region" evidence="1">
    <location>
        <begin position="532"/>
        <end position="608"/>
    </location>
</feature>